<name>A0ABU2Y9G9_9FLAO</name>
<dbReference type="Pfam" id="PF07484">
    <property type="entry name" value="Collar"/>
    <property type="match status" value="1"/>
</dbReference>
<evidence type="ECO:0000313" key="2">
    <source>
        <dbReference type="EMBL" id="MDT0554387.1"/>
    </source>
</evidence>
<evidence type="ECO:0000259" key="1">
    <source>
        <dbReference type="Pfam" id="PF07484"/>
    </source>
</evidence>
<reference evidence="2 3" key="1">
    <citation type="submission" date="2023-09" db="EMBL/GenBank/DDBJ databases">
        <authorList>
            <person name="Rey-Velasco X."/>
        </authorList>
    </citation>
    <scope>NUCLEOTIDE SEQUENCE [LARGE SCALE GENOMIC DNA]</scope>
    <source>
        <strain evidence="2 3">W242</strain>
    </source>
</reference>
<proteinExistence type="predicted"/>
<evidence type="ECO:0000313" key="3">
    <source>
        <dbReference type="Proteomes" id="UP001254488"/>
    </source>
</evidence>
<dbReference type="SUPFAM" id="SSF88874">
    <property type="entry name" value="Receptor-binding domain of short tail fibre protein gp12"/>
    <property type="match status" value="1"/>
</dbReference>
<feature type="domain" description="Phage tail collar" evidence="1">
    <location>
        <begin position="6"/>
        <end position="62"/>
    </location>
</feature>
<dbReference type="EMBL" id="JAVRHZ010000001">
    <property type="protein sequence ID" value="MDT0554387.1"/>
    <property type="molecule type" value="Genomic_DNA"/>
</dbReference>
<gene>
    <name evidence="2" type="ORF">RM538_00105</name>
</gene>
<accession>A0ABU2Y9G9</accession>
<comment type="caution">
    <text evidence="2">The sequence shown here is derived from an EMBL/GenBank/DDBJ whole genome shotgun (WGS) entry which is preliminary data.</text>
</comment>
<dbReference type="InterPro" id="IPR037053">
    <property type="entry name" value="Phage_tail_collar_dom_sf"/>
</dbReference>
<organism evidence="2 3">
    <name type="scientific">Patiriisocius hiemis</name>
    <dbReference type="NCBI Taxonomy" id="3075604"/>
    <lineage>
        <taxon>Bacteria</taxon>
        <taxon>Pseudomonadati</taxon>
        <taxon>Bacteroidota</taxon>
        <taxon>Flavobacteriia</taxon>
        <taxon>Flavobacteriales</taxon>
        <taxon>Flavobacteriaceae</taxon>
        <taxon>Patiriisocius</taxon>
    </lineage>
</organism>
<keyword evidence="3" id="KW-1185">Reference proteome</keyword>
<dbReference type="InterPro" id="IPR011083">
    <property type="entry name" value="Phage_tail_collar_dom"/>
</dbReference>
<dbReference type="Gene3D" id="3.90.1340.10">
    <property type="entry name" value="Phage tail collar domain"/>
    <property type="match status" value="1"/>
</dbReference>
<protein>
    <submittedName>
        <fullName evidence="2">Tail fiber protein</fullName>
    </submittedName>
</protein>
<dbReference type="RefSeq" id="WP_311331353.1">
    <property type="nucleotide sequence ID" value="NZ_JAVRHZ010000001.1"/>
</dbReference>
<sequence length="177" mass="18442">MEPFIGMIVMFGGNFAPRSWALCDGQLLAISQNTALFSILGTIYGGDGRTTFGLPDLRGRVPMHAGNGPGLSNRQLGQKSGFETNTLINANLPQIPLRVSSANATQGAATTGSSIATPGMVNGRTFEPGNGFNTATPDIILNSASVAGGNSTPINNIQPYQVVNYIIALQGTFPSRN</sequence>
<dbReference type="Proteomes" id="UP001254488">
    <property type="component" value="Unassembled WGS sequence"/>
</dbReference>